<evidence type="ECO:0000313" key="1">
    <source>
        <dbReference type="EMBL" id="GGG62993.1"/>
    </source>
</evidence>
<dbReference type="RefSeq" id="WP_188888383.1">
    <property type="nucleotide sequence ID" value="NZ_BMHY01000002.1"/>
</dbReference>
<keyword evidence="2" id="KW-1185">Reference proteome</keyword>
<protein>
    <submittedName>
        <fullName evidence="1">Uncharacterized protein</fullName>
    </submittedName>
</protein>
<evidence type="ECO:0000313" key="2">
    <source>
        <dbReference type="Proteomes" id="UP000600247"/>
    </source>
</evidence>
<dbReference type="EMBL" id="BMHY01000002">
    <property type="protein sequence ID" value="GGG62993.1"/>
    <property type="molecule type" value="Genomic_DNA"/>
</dbReference>
<gene>
    <name evidence="1" type="ORF">GCM10010918_16040</name>
</gene>
<sequence>MVIYAIMAFAMWAIGLAVLSLVIRSAIDNSQTSAKLDMLTYELKMVRRDLQQLKSGQDVSEGRTPEIKHIINHKI</sequence>
<reference evidence="1 2" key="1">
    <citation type="journal article" date="2014" name="Int. J. Syst. Evol. Microbiol.">
        <title>Complete genome sequence of Corynebacterium casei LMG S-19264T (=DSM 44701T), isolated from a smear-ripened cheese.</title>
        <authorList>
            <consortium name="US DOE Joint Genome Institute (JGI-PGF)"/>
            <person name="Walter F."/>
            <person name="Albersmeier A."/>
            <person name="Kalinowski J."/>
            <person name="Ruckert C."/>
        </authorList>
    </citation>
    <scope>NUCLEOTIDE SEQUENCE [LARGE SCALE GENOMIC DNA]</scope>
    <source>
        <strain evidence="1 2">CGMCC 1.15286</strain>
    </source>
</reference>
<dbReference type="AlphaFoldDB" id="A0A917GZY6"/>
<dbReference type="Proteomes" id="UP000600247">
    <property type="component" value="Unassembled WGS sequence"/>
</dbReference>
<name>A0A917GZY6_9BACL</name>
<comment type="caution">
    <text evidence="1">The sequence shown here is derived from an EMBL/GenBank/DDBJ whole genome shotgun (WGS) entry which is preliminary data.</text>
</comment>
<organism evidence="1 2">
    <name type="scientific">Paenibacillus radicis</name>
    <name type="common">ex Gao et al. 2016</name>
    <dbReference type="NCBI Taxonomy" id="1737354"/>
    <lineage>
        <taxon>Bacteria</taxon>
        <taxon>Bacillati</taxon>
        <taxon>Bacillota</taxon>
        <taxon>Bacilli</taxon>
        <taxon>Bacillales</taxon>
        <taxon>Paenibacillaceae</taxon>
        <taxon>Paenibacillus</taxon>
    </lineage>
</organism>
<proteinExistence type="predicted"/>
<accession>A0A917GZY6</accession>